<comment type="caution">
    <text evidence="8">The sequence shown here is derived from an EMBL/GenBank/DDBJ whole genome shotgun (WGS) entry which is preliminary data.</text>
</comment>
<feature type="transmembrane region" description="Helical" evidence="7">
    <location>
        <begin position="620"/>
        <end position="642"/>
    </location>
</feature>
<feature type="compositionally biased region" description="Low complexity" evidence="6">
    <location>
        <begin position="417"/>
        <end position="428"/>
    </location>
</feature>
<dbReference type="Proteomes" id="UP000681340">
    <property type="component" value="Unassembled WGS sequence"/>
</dbReference>
<sequence length="938" mass="97146">MAMQYGLGIDLGTTQTAAAVRVDGRTEVVRLGGRRAEIPSLVFVRPDGGLLIGEAAERRGQAEPARLAREFKRRIGDPVPILAGGVPFSAHALTAKLLRHVLDVVIRLQDGPPAVLTVTHPANWGPYKREQLDQALRLADTGPALLRTEPEAAALQHATARRIGPGETVAVYDLGGGTFDAAVLRREGEGFQVLGEPEGIEQLGGADFDEAVFGHVLGVLGNRVEGLDPNEPDVVTALARLRRDCVEAKEALSFDTEVMIPVALPGVHTRVRLNRSELEAMIAPALADTVAALHRALRSARVAPADLDAVLLAGGSSRIPLIGQLLSTAFDRPVVADPHPEHSIAMGAAVATALITGGVSPFDDAVAPPRPVDGPSDRPAEAVDGPPDRAVGTDTTGGQPVAAAASGGFAQVARFDGTAAGTGDSGSTPITAGNGSGPQLTSGTGSQAGPGIEDATSTLPFTPETEDAGSTQLLAGGGPHATTAAEDAGSTQRLTGDGPQAATRAEDAGATRILSDDSGPQAGRPISGGPMRGQPVSGGPMSSQPVSGSPVSGQPVSGGSVAYSRGAASVPSHGSAAQAAVPRTQPFAAPTRTFPQPPTPVPTTAGPDPDRPPAKRNGRLLVLVGALTLAMIAGTTVLVALVRRGDKDPGAAVPPVASPSASAPSFPTAGMLIQVDAGGDKRPELKSSAYLLTPGTPGRTAVADTGGDVLPEWSRDRKRVAVIRYEPDGSNAIWVMKPDGSDPEKVVENATGGRVSWNHDGTKLAFLRSVDGSPQIFAIEIGESKPKQLTWAPGKKDDPAWSPGGGAIAYWKLVGKQPQIFILNANDPEEPGLQVTDDDTGPGVDPNWEPNGGRIAYTRITGDRESDIWLIRSDGEQARQLTEHEDREMDPSWSPDRKWLAFSRGPLEKPKIVIAEVDGPAEHVLTEGDAREGHPCWS</sequence>
<dbReference type="PANTHER" id="PTHR45639">
    <property type="entry name" value="HSC70CB, ISOFORM G-RELATED"/>
    <property type="match status" value="1"/>
</dbReference>
<evidence type="ECO:0000256" key="5">
    <source>
        <dbReference type="ARBA" id="ARBA00023186"/>
    </source>
</evidence>
<evidence type="ECO:0008006" key="10">
    <source>
        <dbReference type="Google" id="ProtNLM"/>
    </source>
</evidence>
<dbReference type="PANTHER" id="PTHR45639:SF34">
    <property type="entry name" value="CHAPERONE PROTEIN DNAK"/>
    <property type="match status" value="1"/>
</dbReference>
<evidence type="ECO:0000313" key="9">
    <source>
        <dbReference type="Proteomes" id="UP000681340"/>
    </source>
</evidence>
<feature type="compositionally biased region" description="Low complexity" evidence="6">
    <location>
        <begin position="533"/>
        <end position="561"/>
    </location>
</feature>
<dbReference type="InterPro" id="IPR013126">
    <property type="entry name" value="Hsp_70_fam"/>
</dbReference>
<feature type="region of interest" description="Disordered" evidence="6">
    <location>
        <begin position="362"/>
        <end position="402"/>
    </location>
</feature>
<evidence type="ECO:0000256" key="3">
    <source>
        <dbReference type="ARBA" id="ARBA00022840"/>
    </source>
</evidence>
<dbReference type="InterPro" id="IPR018181">
    <property type="entry name" value="Heat_shock_70_CS"/>
</dbReference>
<dbReference type="GO" id="GO:0005524">
    <property type="term" value="F:ATP binding"/>
    <property type="evidence" value="ECO:0007669"/>
    <property type="project" value="UniProtKB-KW"/>
</dbReference>
<evidence type="ECO:0000256" key="4">
    <source>
        <dbReference type="ARBA" id="ARBA00023016"/>
    </source>
</evidence>
<dbReference type="PRINTS" id="PR00301">
    <property type="entry name" value="HEATSHOCK70"/>
</dbReference>
<evidence type="ECO:0000313" key="8">
    <source>
        <dbReference type="EMBL" id="GIM68725.1"/>
    </source>
</evidence>
<evidence type="ECO:0000256" key="2">
    <source>
        <dbReference type="ARBA" id="ARBA00022741"/>
    </source>
</evidence>
<keyword evidence="7" id="KW-1133">Transmembrane helix</keyword>
<keyword evidence="2" id="KW-0547">Nucleotide-binding</keyword>
<dbReference type="Gene3D" id="2.120.10.30">
    <property type="entry name" value="TolB, C-terminal domain"/>
    <property type="match status" value="2"/>
</dbReference>
<dbReference type="Pfam" id="PF07676">
    <property type="entry name" value="PD40"/>
    <property type="match status" value="1"/>
</dbReference>
<dbReference type="Gene3D" id="3.90.640.10">
    <property type="entry name" value="Actin, Chain A, domain 4"/>
    <property type="match status" value="1"/>
</dbReference>
<evidence type="ECO:0000256" key="1">
    <source>
        <dbReference type="ARBA" id="ARBA00007381"/>
    </source>
</evidence>
<protein>
    <recommendedName>
        <fullName evidence="10">WD40 repeat protein</fullName>
    </recommendedName>
</protein>
<dbReference type="InterPro" id="IPR043129">
    <property type="entry name" value="ATPase_NBD"/>
</dbReference>
<name>A0A919SBT8_9ACTN</name>
<proteinExistence type="inferred from homology"/>
<feature type="compositionally biased region" description="Polar residues" evidence="6">
    <location>
        <begin position="429"/>
        <end position="447"/>
    </location>
</feature>
<gene>
    <name evidence="8" type="ORF">Aau02nite_32990</name>
</gene>
<keyword evidence="5" id="KW-0143">Chaperone</keyword>
<dbReference type="Pfam" id="PF00012">
    <property type="entry name" value="HSP70"/>
    <property type="match status" value="2"/>
</dbReference>
<evidence type="ECO:0000256" key="6">
    <source>
        <dbReference type="SAM" id="MobiDB-lite"/>
    </source>
</evidence>
<keyword evidence="4" id="KW-0346">Stress response</keyword>
<feature type="region of interest" description="Disordered" evidence="6">
    <location>
        <begin position="417"/>
        <end position="616"/>
    </location>
</feature>
<dbReference type="GO" id="GO:0030968">
    <property type="term" value="P:endoplasmic reticulum unfolded protein response"/>
    <property type="evidence" value="ECO:0007669"/>
    <property type="project" value="TreeGrafter"/>
</dbReference>
<keyword evidence="7" id="KW-0472">Membrane</keyword>
<reference evidence="8" key="1">
    <citation type="submission" date="2021-03" db="EMBL/GenBank/DDBJ databases">
        <title>Whole genome shotgun sequence of Actinoplanes auranticolor NBRC 12245.</title>
        <authorList>
            <person name="Komaki H."/>
            <person name="Tamura T."/>
        </authorList>
    </citation>
    <scope>NUCLEOTIDE SEQUENCE</scope>
    <source>
        <strain evidence="8">NBRC 12245</strain>
    </source>
</reference>
<dbReference type="SUPFAM" id="SSF53067">
    <property type="entry name" value="Actin-like ATPase domain"/>
    <property type="match status" value="2"/>
</dbReference>
<dbReference type="InterPro" id="IPR011042">
    <property type="entry name" value="6-blade_b-propeller_TolB-like"/>
</dbReference>
<comment type="similarity">
    <text evidence="1">Belongs to the heat shock protein 70 family.</text>
</comment>
<dbReference type="PROSITE" id="PS01036">
    <property type="entry name" value="HSP70_3"/>
    <property type="match status" value="1"/>
</dbReference>
<organism evidence="8 9">
    <name type="scientific">Actinoplanes auranticolor</name>
    <dbReference type="NCBI Taxonomy" id="47988"/>
    <lineage>
        <taxon>Bacteria</taxon>
        <taxon>Bacillati</taxon>
        <taxon>Actinomycetota</taxon>
        <taxon>Actinomycetes</taxon>
        <taxon>Micromonosporales</taxon>
        <taxon>Micromonosporaceae</taxon>
        <taxon>Actinoplanes</taxon>
    </lineage>
</organism>
<dbReference type="InterPro" id="IPR011659">
    <property type="entry name" value="WD40"/>
</dbReference>
<accession>A0A919SBT8</accession>
<keyword evidence="9" id="KW-1185">Reference proteome</keyword>
<evidence type="ECO:0000256" key="7">
    <source>
        <dbReference type="SAM" id="Phobius"/>
    </source>
</evidence>
<keyword evidence="3" id="KW-0067">ATP-binding</keyword>
<dbReference type="AlphaFoldDB" id="A0A919SBT8"/>
<dbReference type="SUPFAM" id="SSF82171">
    <property type="entry name" value="DPP6 N-terminal domain-like"/>
    <property type="match status" value="1"/>
</dbReference>
<dbReference type="GO" id="GO:0140662">
    <property type="term" value="F:ATP-dependent protein folding chaperone"/>
    <property type="evidence" value="ECO:0007669"/>
    <property type="project" value="InterPro"/>
</dbReference>
<keyword evidence="7" id="KW-0812">Transmembrane</keyword>
<dbReference type="EMBL" id="BOQL01000026">
    <property type="protein sequence ID" value="GIM68725.1"/>
    <property type="molecule type" value="Genomic_DNA"/>
</dbReference>
<dbReference type="Gene3D" id="3.30.420.40">
    <property type="match status" value="2"/>
</dbReference>